<dbReference type="EMBL" id="MLQR01000029">
    <property type="protein sequence ID" value="OIJ13036.1"/>
    <property type="molecule type" value="Genomic_DNA"/>
</dbReference>
<accession>A0A1S2LKX0</accession>
<sequence length="544" mass="62116">MLKFTYKNVPYIKNSLVLIGASAFILFVFWFLLYLYIFPTIKETAHNSINTQLQIIKQDTLEDLDFAKTSLERLAGRLSLINIHQELRLESIGNISDITPVFDQVTILDRDLNIVYQKPEYSSLVQEGNDKQILNRVLQEKFTLLSDIKYNHNTEEIYISISTPIYNGNKIVGILKGAYNIENNFFNPTIMNTTLGFTGSTFIVDSKGFLLAHGNNKLIGLHVEEIVVGDLFKGVNDSLSNDNVVFQEFKTLEGIKRVLAATYLLDNFIIGVSYDQAELYEPKVQLEKAFIFLTFLTLIIILIAGLWLNRKISLPFTLLTEQADKIAKGDFSAPLPTKRDKETIYIINALKRVLNEKDRLLIQTIQMISTTLEKRDAYTAGHSRRVTEYALQIANYMNLSKEERSDLELGALLHDIGKVGVPDYVLLKSGKLTNEEFNLIKLHPVYGDDIIKNIDSLNKIRPIVRSHHERWDGRGYPDRLKGTDIHLLARITCVADAFDAMTSDRPYRKGLMETKAVEIIKNEVGKQFDPEVVEAFLKWKLGRR</sequence>
<proteinExistence type="predicted"/>
<feature type="domain" description="HD" evidence="2">
    <location>
        <begin position="379"/>
        <end position="501"/>
    </location>
</feature>
<dbReference type="Proteomes" id="UP000179524">
    <property type="component" value="Unassembled WGS sequence"/>
</dbReference>
<feature type="transmembrane region" description="Helical" evidence="1">
    <location>
        <begin position="16"/>
        <end position="37"/>
    </location>
</feature>
<dbReference type="InterPro" id="IPR006674">
    <property type="entry name" value="HD_domain"/>
</dbReference>
<dbReference type="PANTHER" id="PTHR43155:SF2">
    <property type="entry name" value="CYCLIC DI-GMP PHOSPHODIESTERASE PA4108"/>
    <property type="match status" value="1"/>
</dbReference>
<evidence type="ECO:0000259" key="2">
    <source>
        <dbReference type="PROSITE" id="PS51831"/>
    </source>
</evidence>
<dbReference type="CDD" id="cd18774">
    <property type="entry name" value="PDC2_HK_sensor"/>
    <property type="match status" value="1"/>
</dbReference>
<comment type="caution">
    <text evidence="4">The sequence shown here is derived from an EMBL/GenBank/DDBJ whole genome shotgun (WGS) entry which is preliminary data.</text>
</comment>
<dbReference type="Gene3D" id="3.30.450.20">
    <property type="entry name" value="PAS domain"/>
    <property type="match status" value="1"/>
</dbReference>
<dbReference type="CDD" id="cd06225">
    <property type="entry name" value="HAMP"/>
    <property type="match status" value="1"/>
</dbReference>
<protein>
    <submittedName>
        <fullName evidence="4">Uncharacterized protein</fullName>
    </submittedName>
</protein>
<dbReference type="CDD" id="cd00077">
    <property type="entry name" value="HDc"/>
    <property type="match status" value="1"/>
</dbReference>
<dbReference type="PROSITE" id="PS51832">
    <property type="entry name" value="HD_GYP"/>
    <property type="match status" value="1"/>
</dbReference>
<reference evidence="4 5" key="1">
    <citation type="submission" date="2016-10" db="EMBL/GenBank/DDBJ databases">
        <title>Draft genome sequences of four alkaliphilic bacteria belonging to the Anaerobacillus genus.</title>
        <authorList>
            <person name="Bassil N.M."/>
            <person name="Lloyd J.R."/>
        </authorList>
    </citation>
    <scope>NUCLEOTIDE SEQUENCE [LARGE SCALE GENOMIC DNA]</scope>
    <source>
        <strain evidence="4 5">DSM 18345</strain>
    </source>
</reference>
<feature type="transmembrane region" description="Helical" evidence="1">
    <location>
        <begin position="289"/>
        <end position="308"/>
    </location>
</feature>
<keyword evidence="1" id="KW-1133">Transmembrane helix</keyword>
<evidence type="ECO:0000256" key="1">
    <source>
        <dbReference type="SAM" id="Phobius"/>
    </source>
</evidence>
<dbReference type="InterPro" id="IPR037522">
    <property type="entry name" value="HD_GYP_dom"/>
</dbReference>
<keyword evidence="5" id="KW-1185">Reference proteome</keyword>
<evidence type="ECO:0000259" key="3">
    <source>
        <dbReference type="PROSITE" id="PS51832"/>
    </source>
</evidence>
<gene>
    <name evidence="4" type="ORF">BKP37_10975</name>
</gene>
<dbReference type="PROSITE" id="PS51831">
    <property type="entry name" value="HD"/>
    <property type="match status" value="1"/>
</dbReference>
<feature type="domain" description="HD-GYP" evidence="3">
    <location>
        <begin position="357"/>
        <end position="544"/>
    </location>
</feature>
<dbReference type="AlphaFoldDB" id="A0A1S2LKX0"/>
<keyword evidence="1" id="KW-0472">Membrane</keyword>
<dbReference type="PANTHER" id="PTHR43155">
    <property type="entry name" value="CYCLIC DI-GMP PHOSPHODIESTERASE PA4108-RELATED"/>
    <property type="match status" value="1"/>
</dbReference>
<dbReference type="OrthoDB" id="9759601at2"/>
<dbReference type="SMART" id="SM00471">
    <property type="entry name" value="HDc"/>
    <property type="match status" value="1"/>
</dbReference>
<dbReference type="Gene3D" id="6.10.340.10">
    <property type="match status" value="1"/>
</dbReference>
<dbReference type="Pfam" id="PF13487">
    <property type="entry name" value="HD_5"/>
    <property type="match status" value="1"/>
</dbReference>
<keyword evidence="1" id="KW-0812">Transmembrane</keyword>
<name>A0A1S2LKX0_9BACI</name>
<organism evidence="4 5">
    <name type="scientific">Anaerobacillus alkalilacustris</name>
    <dbReference type="NCBI Taxonomy" id="393763"/>
    <lineage>
        <taxon>Bacteria</taxon>
        <taxon>Bacillati</taxon>
        <taxon>Bacillota</taxon>
        <taxon>Bacilli</taxon>
        <taxon>Bacillales</taxon>
        <taxon>Bacillaceae</taxon>
        <taxon>Anaerobacillus</taxon>
    </lineage>
</organism>
<evidence type="ECO:0000313" key="4">
    <source>
        <dbReference type="EMBL" id="OIJ13036.1"/>
    </source>
</evidence>
<dbReference type="RefSeq" id="WP_071309633.1">
    <property type="nucleotide sequence ID" value="NZ_MLQR01000029.1"/>
</dbReference>
<dbReference type="InterPro" id="IPR003607">
    <property type="entry name" value="HD/PDEase_dom"/>
</dbReference>
<dbReference type="SUPFAM" id="SSF109604">
    <property type="entry name" value="HD-domain/PDEase-like"/>
    <property type="match status" value="1"/>
</dbReference>
<dbReference type="Gene3D" id="1.10.3210.10">
    <property type="entry name" value="Hypothetical protein af1432"/>
    <property type="match status" value="1"/>
</dbReference>
<evidence type="ECO:0000313" key="5">
    <source>
        <dbReference type="Proteomes" id="UP000179524"/>
    </source>
</evidence>